<feature type="transmembrane region" description="Helical" evidence="1">
    <location>
        <begin position="204"/>
        <end position="229"/>
    </location>
</feature>
<dbReference type="PANTHER" id="PTHR13833">
    <property type="match status" value="1"/>
</dbReference>
<name>A0AAP0LYE8_9ROSI</name>
<reference evidence="3 4" key="1">
    <citation type="submission" date="2024-05" db="EMBL/GenBank/DDBJ databases">
        <title>Haplotype-resolved chromosome-level genome assembly of Huyou (Citrus changshanensis).</title>
        <authorList>
            <person name="Miao C."/>
            <person name="Chen W."/>
            <person name="Wu Y."/>
            <person name="Wang L."/>
            <person name="Zhao S."/>
            <person name="Grierson D."/>
            <person name="Xu C."/>
            <person name="Chen K."/>
        </authorList>
    </citation>
    <scope>NUCLEOTIDE SEQUENCE [LARGE SCALE GENOMIC DNA]</scope>
    <source>
        <strain evidence="3">01-14</strain>
        <tissue evidence="3">Leaf</tissue>
    </source>
</reference>
<evidence type="ECO:0000256" key="1">
    <source>
        <dbReference type="SAM" id="Phobius"/>
    </source>
</evidence>
<keyword evidence="1" id="KW-1133">Transmembrane helix</keyword>
<comment type="caution">
    <text evidence="3">The sequence shown here is derived from an EMBL/GenBank/DDBJ whole genome shotgun (WGS) entry which is preliminary data.</text>
</comment>
<evidence type="ECO:0000256" key="2">
    <source>
        <dbReference type="SAM" id="SignalP"/>
    </source>
</evidence>
<keyword evidence="1" id="KW-0472">Membrane</keyword>
<dbReference type="SUPFAM" id="SSF63829">
    <property type="entry name" value="Calcium-dependent phosphotriesterase"/>
    <property type="match status" value="1"/>
</dbReference>
<gene>
    <name evidence="3" type="ORF">WN944_020356</name>
</gene>
<proteinExistence type="predicted"/>
<dbReference type="EMBL" id="JBCGBO010000007">
    <property type="protein sequence ID" value="KAK9188951.1"/>
    <property type="molecule type" value="Genomic_DNA"/>
</dbReference>
<sequence length="429" mass="47023">MASHFVYSSLAITLLSLLFSLVSSGLLLEDGYTVTTVIDGHQLEINPHSVIDRPGSSDLIVLDSSRSAFYTLSFPLSEESVFKRLAGDGVQGYSDGEPGSARFDKPKSFAVDMKGNIYVSDKSNHCLCLAADMYLGVTTIAGGGSKKEGRADGPAQNASFSNDFELTFVPHICALLISDHGNQLIRQINLKPEDCSKSSQSGSALGAVSVWVLVSVLSCLVSLVIGFVARPYIIRHEGWILHFSMTWRHYLINLVRLVRTCCYDIRSVTASPTLYALVKRVFWLSLSHLSLMFRINNLKSRTPKKDVVSLLDSSDLHGCEIKKSHKYADQLKDLLSFDGNQDLITEDIFRQELENQKSSDVLCLPNSHGMLDDMIRASIMGFDGEAKETTTEVGSLVGNSDLGFDGEAKETTTEVGSLVGNSGLFKRRK</sequence>
<accession>A0AAP0LYE8</accession>
<evidence type="ECO:0000313" key="3">
    <source>
        <dbReference type="EMBL" id="KAK9188951.1"/>
    </source>
</evidence>
<dbReference type="AlphaFoldDB" id="A0AAP0LYE8"/>
<dbReference type="Gene3D" id="2.120.10.30">
    <property type="entry name" value="TolB, C-terminal domain"/>
    <property type="match status" value="1"/>
</dbReference>
<dbReference type="InterPro" id="IPR011042">
    <property type="entry name" value="6-blade_b-propeller_TolB-like"/>
</dbReference>
<organism evidence="3 4">
    <name type="scientific">Citrus x changshan-huyou</name>
    <dbReference type="NCBI Taxonomy" id="2935761"/>
    <lineage>
        <taxon>Eukaryota</taxon>
        <taxon>Viridiplantae</taxon>
        <taxon>Streptophyta</taxon>
        <taxon>Embryophyta</taxon>
        <taxon>Tracheophyta</taxon>
        <taxon>Spermatophyta</taxon>
        <taxon>Magnoliopsida</taxon>
        <taxon>eudicotyledons</taxon>
        <taxon>Gunneridae</taxon>
        <taxon>Pentapetalae</taxon>
        <taxon>rosids</taxon>
        <taxon>malvids</taxon>
        <taxon>Sapindales</taxon>
        <taxon>Rutaceae</taxon>
        <taxon>Aurantioideae</taxon>
        <taxon>Citrus</taxon>
    </lineage>
</organism>
<feature type="chain" id="PRO_5042866250" description="NHL repeat-containing protein" evidence="2">
    <location>
        <begin position="25"/>
        <end position="429"/>
    </location>
</feature>
<evidence type="ECO:0000313" key="4">
    <source>
        <dbReference type="Proteomes" id="UP001428341"/>
    </source>
</evidence>
<protein>
    <recommendedName>
        <fullName evidence="5">NHL repeat-containing protein</fullName>
    </recommendedName>
</protein>
<dbReference type="Proteomes" id="UP001428341">
    <property type="component" value="Unassembled WGS sequence"/>
</dbReference>
<keyword evidence="1" id="KW-0812">Transmembrane</keyword>
<feature type="signal peptide" evidence="2">
    <location>
        <begin position="1"/>
        <end position="24"/>
    </location>
</feature>
<keyword evidence="4" id="KW-1185">Reference proteome</keyword>
<dbReference type="PANTHER" id="PTHR13833:SF71">
    <property type="entry name" value="NHL DOMAIN-CONTAINING PROTEIN"/>
    <property type="match status" value="1"/>
</dbReference>
<keyword evidence="2" id="KW-0732">Signal</keyword>
<evidence type="ECO:0008006" key="5">
    <source>
        <dbReference type="Google" id="ProtNLM"/>
    </source>
</evidence>